<accession>A0A2U3IDL4</accession>
<dbReference type="InterPro" id="IPR039569">
    <property type="entry name" value="FAS1-like_DH_region"/>
</dbReference>
<proteinExistence type="predicted"/>
<dbReference type="OrthoDB" id="7183822at2"/>
<dbReference type="Pfam" id="PF13452">
    <property type="entry name" value="FAS1_DH_region"/>
    <property type="match status" value="1"/>
</dbReference>
<evidence type="ECO:0000313" key="2">
    <source>
        <dbReference type="EMBL" id="SPB18212.1"/>
    </source>
</evidence>
<sequence>MHEKQHEFKSNLEESTGHVGEAVSAINLDRAWSATSESTDHISLTRAEALAATLDDGARPAAGDPLPELWHWTFFWPITATNGLGTDGHPKKGAFLPDLGLPRRMWAGGRLKFHRSLEIGKAASRDSKITKITEKSGRTGRLGFVTVTHRVTDECGVAIEEEQDIVYREAYAPGTPEPSPTAAPSGGAWQREIVPTETMLFRYSALTFNSHRIHYDRDYAIAEEGYPNLVVHGPLVATLLLDLVRRNTPNLAIKSFSFRAVRPTLLGHAFMVCGEPGVDGKSVELWAKDDEGWLTMRAEAEVE</sequence>
<dbReference type="InterPro" id="IPR029069">
    <property type="entry name" value="HotDog_dom_sf"/>
</dbReference>
<dbReference type="PANTHER" id="PTHR28152">
    <property type="entry name" value="HYDROXYACYL-THIOESTER DEHYDRATASE TYPE 2, MITOCHONDRIAL"/>
    <property type="match status" value="1"/>
</dbReference>
<dbReference type="AlphaFoldDB" id="A0A2U3IDL4"/>
<reference evidence="3" key="1">
    <citation type="submission" date="2018-01" db="EMBL/GenBank/DDBJ databases">
        <authorList>
            <person name="Peeters C."/>
        </authorList>
    </citation>
    <scope>NUCLEOTIDE SEQUENCE [LARGE SCALE GENOMIC DNA]</scope>
</reference>
<organism evidence="2 3">
    <name type="scientific">Caballeronia novacaledonica</name>
    <dbReference type="NCBI Taxonomy" id="1544861"/>
    <lineage>
        <taxon>Bacteria</taxon>
        <taxon>Pseudomonadati</taxon>
        <taxon>Pseudomonadota</taxon>
        <taxon>Betaproteobacteria</taxon>
        <taxon>Burkholderiales</taxon>
        <taxon>Burkholderiaceae</taxon>
        <taxon>Caballeronia</taxon>
    </lineage>
</organism>
<dbReference type="GO" id="GO:0019171">
    <property type="term" value="F:(3R)-hydroxyacyl-[acyl-carrier-protein] dehydratase activity"/>
    <property type="evidence" value="ECO:0007669"/>
    <property type="project" value="TreeGrafter"/>
</dbReference>
<dbReference type="Proteomes" id="UP000238169">
    <property type="component" value="Unassembled WGS sequence"/>
</dbReference>
<feature type="domain" description="FAS1-like dehydratase" evidence="1">
    <location>
        <begin position="77"/>
        <end position="160"/>
    </location>
</feature>
<evidence type="ECO:0000313" key="3">
    <source>
        <dbReference type="Proteomes" id="UP000238169"/>
    </source>
</evidence>
<dbReference type="SUPFAM" id="SSF54637">
    <property type="entry name" value="Thioesterase/thiol ester dehydrase-isomerase"/>
    <property type="match status" value="1"/>
</dbReference>
<dbReference type="Gene3D" id="3.10.129.10">
    <property type="entry name" value="Hotdog Thioesterase"/>
    <property type="match status" value="1"/>
</dbReference>
<dbReference type="PANTHER" id="PTHR28152:SF1">
    <property type="entry name" value="HYDROXYACYL-THIOESTER DEHYDRATASE TYPE 2, MITOCHONDRIAL"/>
    <property type="match status" value="1"/>
</dbReference>
<keyword evidence="3" id="KW-1185">Reference proteome</keyword>
<dbReference type="InterPro" id="IPR052741">
    <property type="entry name" value="Mitochondrial_HTD2"/>
</dbReference>
<dbReference type="EMBL" id="OGTP01000028">
    <property type="protein sequence ID" value="SPB18212.1"/>
    <property type="molecule type" value="Genomic_DNA"/>
</dbReference>
<name>A0A2U3IDL4_9BURK</name>
<evidence type="ECO:0000259" key="1">
    <source>
        <dbReference type="Pfam" id="PF13452"/>
    </source>
</evidence>
<protein>
    <submittedName>
        <fullName evidence="2">Acyl-CoA dehydrogenase</fullName>
    </submittedName>
</protein>
<gene>
    <name evidence="2" type="ORF">NOV72_05411</name>
</gene>
<dbReference type="RefSeq" id="WP_106857674.1">
    <property type="nucleotide sequence ID" value="NZ_OGTP01000028.1"/>
</dbReference>